<name>A0A3M8AK63_9BACL</name>
<keyword evidence="1" id="KW-1133">Transmembrane helix</keyword>
<keyword evidence="1" id="KW-0472">Membrane</keyword>
<organism evidence="2 3">
    <name type="scientific">Brevibacillus agri</name>
    <dbReference type="NCBI Taxonomy" id="51101"/>
    <lineage>
        <taxon>Bacteria</taxon>
        <taxon>Bacillati</taxon>
        <taxon>Bacillota</taxon>
        <taxon>Bacilli</taxon>
        <taxon>Bacillales</taxon>
        <taxon>Paenibacillaceae</taxon>
        <taxon>Brevibacillus</taxon>
    </lineage>
</organism>
<dbReference type="AlphaFoldDB" id="A0A3M8AK63"/>
<sequence>MLYFFAFFTLLFFVGAMKSFFSSIESLKNSNIARFNKAANTSIVFGVLFVLFLLVTIAFIFMTLQ</sequence>
<comment type="caution">
    <text evidence="2">The sequence shown here is derived from an EMBL/GenBank/DDBJ whole genome shotgun (WGS) entry which is preliminary data.</text>
</comment>
<evidence type="ECO:0000313" key="3">
    <source>
        <dbReference type="Proteomes" id="UP000276178"/>
    </source>
</evidence>
<keyword evidence="1" id="KW-0812">Transmembrane</keyword>
<accession>A0A3M8AK63</accession>
<feature type="transmembrane region" description="Helical" evidence="1">
    <location>
        <begin position="42"/>
        <end position="64"/>
    </location>
</feature>
<dbReference type="Proteomes" id="UP000276178">
    <property type="component" value="Unassembled WGS sequence"/>
</dbReference>
<evidence type="ECO:0000313" key="2">
    <source>
        <dbReference type="EMBL" id="RNB51007.1"/>
    </source>
</evidence>
<protein>
    <submittedName>
        <fullName evidence="2">Uncharacterized protein</fullName>
    </submittedName>
</protein>
<proteinExistence type="predicted"/>
<dbReference type="EMBL" id="RHHN01000066">
    <property type="protein sequence ID" value="RNB51007.1"/>
    <property type="molecule type" value="Genomic_DNA"/>
</dbReference>
<gene>
    <name evidence="2" type="ORF">EB820_20960</name>
</gene>
<reference evidence="2 3" key="1">
    <citation type="submission" date="2018-10" db="EMBL/GenBank/DDBJ databases">
        <title>Phylogenomics of Brevibacillus.</title>
        <authorList>
            <person name="Dunlap C."/>
        </authorList>
    </citation>
    <scope>NUCLEOTIDE SEQUENCE [LARGE SCALE GENOMIC DNA]</scope>
    <source>
        <strain evidence="2 3">NRRL NRS 1219</strain>
    </source>
</reference>
<evidence type="ECO:0000256" key="1">
    <source>
        <dbReference type="SAM" id="Phobius"/>
    </source>
</evidence>